<protein>
    <submittedName>
        <fullName evidence="2">Uncharacterized protein</fullName>
    </submittedName>
</protein>
<proteinExistence type="predicted"/>
<organism evidence="2 3">
    <name type="scientific">Perilla frutescens var. hirtella</name>
    <name type="common">Perilla citriodora</name>
    <name type="synonym">Perilla setoyensis</name>
    <dbReference type="NCBI Taxonomy" id="608512"/>
    <lineage>
        <taxon>Eukaryota</taxon>
        <taxon>Viridiplantae</taxon>
        <taxon>Streptophyta</taxon>
        <taxon>Embryophyta</taxon>
        <taxon>Tracheophyta</taxon>
        <taxon>Spermatophyta</taxon>
        <taxon>Magnoliopsida</taxon>
        <taxon>eudicotyledons</taxon>
        <taxon>Gunneridae</taxon>
        <taxon>Pentapetalae</taxon>
        <taxon>asterids</taxon>
        <taxon>lamiids</taxon>
        <taxon>Lamiales</taxon>
        <taxon>Lamiaceae</taxon>
        <taxon>Nepetoideae</taxon>
        <taxon>Elsholtzieae</taxon>
        <taxon>Perilla</taxon>
    </lineage>
</organism>
<evidence type="ECO:0000313" key="3">
    <source>
        <dbReference type="Proteomes" id="UP001190926"/>
    </source>
</evidence>
<dbReference type="AlphaFoldDB" id="A0AAD4P844"/>
<gene>
    <name evidence="2" type="ORF">C2S53_011380</name>
</gene>
<feature type="compositionally biased region" description="Basic and acidic residues" evidence="1">
    <location>
        <begin position="358"/>
        <end position="377"/>
    </location>
</feature>
<feature type="compositionally biased region" description="Polar residues" evidence="1">
    <location>
        <begin position="498"/>
        <end position="515"/>
    </location>
</feature>
<accession>A0AAD4P844</accession>
<dbReference type="Proteomes" id="UP001190926">
    <property type="component" value="Unassembled WGS sequence"/>
</dbReference>
<feature type="compositionally biased region" description="Polar residues" evidence="1">
    <location>
        <begin position="224"/>
        <end position="248"/>
    </location>
</feature>
<evidence type="ECO:0000256" key="1">
    <source>
        <dbReference type="SAM" id="MobiDB-lite"/>
    </source>
</evidence>
<dbReference type="PANTHER" id="PTHR33416">
    <property type="entry name" value="NUCLEAR PORE COMPLEX PROTEIN NUP1"/>
    <property type="match status" value="1"/>
</dbReference>
<sequence>MNFSDANLREITQSTVLRSTEENDGIRYDSDFARIEELIKGSTFTRQSKCLHETPLSRRVLPKESREDITRLMEILNSRVDKEEDHKSSNNAEGDVQLVPWMPEILKTPSEGKHQYIERTMIGGYREKSDVPVGVSASPIDIARAYMAGRTTEEGQDLHNFISNSERAQPTNEFARKPLLFPSPSPKPSICWPGSVVHDRHGHTTPPSRRGRNRLHDFPRTPYSRLSKSTTKLQADSEYANTSTPFQQSQTSLYGQVNLRGETVDAYGSVGPIRRIRNKFASEVRPRGSIFPSTPKEIPPKVSTTQVFGGFLPSAEKNLVPGETSGVSKYRSGDGVSRPSDRGIMSSTSISSSQAARRALELLDRSKPTPKQKEAELKLATAWGSSPDATDVSNVENRSSARVEEPAPLTSGPNFPMEFNRSSSKFNFSGNFHGKGMNEARDTSPGIAKASSSIFTSSSNSTPGADAMPVFGLKGTSGPQAKTWNKNAFATENHRQTETSSQFSLPPLSNGQGSRIPTEAAEAMKNHGTKPSLPSISINRPELRAASSDNGPGFTFPVSASAGVLSEPPTPSITPSSSASIMSQPTGTPSIPSYSFGTKKSTPSVVFSFPSTSIASNHDDSDLKFGFGSEKKTRLSFSSFDKDAICY</sequence>
<dbReference type="EMBL" id="SDAM02000109">
    <property type="protein sequence ID" value="KAH6829287.1"/>
    <property type="molecule type" value="Genomic_DNA"/>
</dbReference>
<dbReference type="GO" id="GO:0005635">
    <property type="term" value="C:nuclear envelope"/>
    <property type="evidence" value="ECO:0007669"/>
    <property type="project" value="TreeGrafter"/>
</dbReference>
<keyword evidence="3" id="KW-1185">Reference proteome</keyword>
<evidence type="ECO:0000313" key="2">
    <source>
        <dbReference type="EMBL" id="KAH6829287.1"/>
    </source>
</evidence>
<dbReference type="GO" id="GO:0071763">
    <property type="term" value="P:nuclear membrane organization"/>
    <property type="evidence" value="ECO:0007669"/>
    <property type="project" value="TreeGrafter"/>
</dbReference>
<feature type="region of interest" description="Disordered" evidence="1">
    <location>
        <begin position="319"/>
        <end position="416"/>
    </location>
</feature>
<reference evidence="2 3" key="1">
    <citation type="journal article" date="2021" name="Nat. Commun.">
        <title>Incipient diploidization of the medicinal plant Perilla within 10,000 years.</title>
        <authorList>
            <person name="Zhang Y."/>
            <person name="Shen Q."/>
            <person name="Leng L."/>
            <person name="Zhang D."/>
            <person name="Chen S."/>
            <person name="Shi Y."/>
            <person name="Ning Z."/>
            <person name="Chen S."/>
        </authorList>
    </citation>
    <scope>NUCLEOTIDE SEQUENCE [LARGE SCALE GENOMIC DNA]</scope>
    <source>
        <strain evidence="3">cv. PC099</strain>
    </source>
</reference>
<feature type="region of interest" description="Disordered" evidence="1">
    <location>
        <begin position="492"/>
        <end position="515"/>
    </location>
</feature>
<name>A0AAD4P844_PERFH</name>
<comment type="caution">
    <text evidence="2">The sequence shown here is derived from an EMBL/GenBank/DDBJ whole genome shotgun (WGS) entry which is preliminary data.</text>
</comment>
<dbReference type="PANTHER" id="PTHR33416:SF18">
    <property type="entry name" value="NUCLEOPORIN-LIKE PROTEIN"/>
    <property type="match status" value="1"/>
</dbReference>
<feature type="compositionally biased region" description="Polar residues" evidence="1">
    <location>
        <begin position="383"/>
        <end position="398"/>
    </location>
</feature>
<feature type="region of interest" description="Disordered" evidence="1">
    <location>
        <begin position="559"/>
        <end position="595"/>
    </location>
</feature>
<feature type="compositionally biased region" description="Low complexity" evidence="1">
    <location>
        <begin position="573"/>
        <end position="586"/>
    </location>
</feature>
<feature type="region of interest" description="Disordered" evidence="1">
    <location>
        <begin position="192"/>
        <end position="248"/>
    </location>
</feature>